<dbReference type="EMBL" id="CP016793">
    <property type="protein sequence ID" value="ANZ39502.1"/>
    <property type="molecule type" value="Genomic_DNA"/>
</dbReference>
<dbReference type="InterPro" id="IPR048469">
    <property type="entry name" value="YchJ-like_M"/>
</dbReference>
<dbReference type="Pfam" id="PF02810">
    <property type="entry name" value="SEC-C"/>
    <property type="match status" value="1"/>
</dbReference>
<evidence type="ECO:0000313" key="5">
    <source>
        <dbReference type="Proteomes" id="UP000093053"/>
    </source>
</evidence>
<dbReference type="Gene3D" id="3.10.450.50">
    <property type="match status" value="1"/>
</dbReference>
<evidence type="ECO:0000259" key="3">
    <source>
        <dbReference type="Pfam" id="PF17775"/>
    </source>
</evidence>
<dbReference type="Pfam" id="PF17775">
    <property type="entry name" value="YchJ_M-like"/>
    <property type="match status" value="1"/>
</dbReference>
<organism evidence="4 5">
    <name type="scientific">Lentzea guizhouensis</name>
    <dbReference type="NCBI Taxonomy" id="1586287"/>
    <lineage>
        <taxon>Bacteria</taxon>
        <taxon>Bacillati</taxon>
        <taxon>Actinomycetota</taxon>
        <taxon>Actinomycetes</taxon>
        <taxon>Pseudonocardiales</taxon>
        <taxon>Pseudonocardiaceae</taxon>
        <taxon>Lentzea</taxon>
    </lineage>
</organism>
<dbReference type="STRING" id="1586287.BBK82_29090"/>
<proteinExistence type="inferred from homology"/>
<dbReference type="Proteomes" id="UP000093053">
    <property type="component" value="Chromosome"/>
</dbReference>
<keyword evidence="5" id="KW-1185">Reference proteome</keyword>
<accession>A0A1B2HP32</accession>
<dbReference type="KEGG" id="led:BBK82_29090"/>
<feature type="domain" description="YchJ-like middle NTF2-like" evidence="3">
    <location>
        <begin position="46"/>
        <end position="136"/>
    </location>
</feature>
<sequence>MRCDIGSNGFTRHNVDVTTKLCPCGTGQSYVDCCGALHSGARTAATAEQLMRSRYSAFAVSDEDYLLRTWHSRYRPESAGTADNDRWLKLEILDTENGGLLQTEGVVEFRAHYVGGVVHERSRFARENGQWVYLEGDQK</sequence>
<dbReference type="PANTHER" id="PTHR33747">
    <property type="entry name" value="UPF0225 PROTEIN SCO1677"/>
    <property type="match status" value="1"/>
</dbReference>
<evidence type="ECO:0000256" key="1">
    <source>
        <dbReference type="ARBA" id="ARBA00010839"/>
    </source>
</evidence>
<dbReference type="InterPro" id="IPR004027">
    <property type="entry name" value="SEC_C_motif"/>
</dbReference>
<evidence type="ECO:0000256" key="2">
    <source>
        <dbReference type="HAMAP-Rule" id="MF_00612"/>
    </source>
</evidence>
<dbReference type="AlphaFoldDB" id="A0A1B2HP32"/>
<reference evidence="4 5" key="1">
    <citation type="submission" date="2016-07" db="EMBL/GenBank/DDBJ databases">
        <title>Complete genome sequence of the Lentzea guizhouensis DHS C013.</title>
        <authorList>
            <person name="Cao C."/>
        </authorList>
    </citation>
    <scope>NUCLEOTIDE SEQUENCE [LARGE SCALE GENOMIC DNA]</scope>
    <source>
        <strain evidence="4 5">DHS C013</strain>
    </source>
</reference>
<name>A0A1B2HP32_9PSEU</name>
<dbReference type="InterPro" id="IPR032710">
    <property type="entry name" value="NTF2-like_dom_sf"/>
</dbReference>
<dbReference type="HAMAP" id="MF_00612">
    <property type="entry name" value="UPF0225"/>
    <property type="match status" value="1"/>
</dbReference>
<evidence type="ECO:0000313" key="4">
    <source>
        <dbReference type="EMBL" id="ANZ39502.1"/>
    </source>
</evidence>
<gene>
    <name evidence="4" type="ORF">BBK82_29090</name>
</gene>
<comment type="similarity">
    <text evidence="1 2">Belongs to the UPF0225 family.</text>
</comment>
<protein>
    <recommendedName>
        <fullName evidence="2">UPF0225 protein BBK82_29090</fullName>
    </recommendedName>
</protein>
<dbReference type="PANTHER" id="PTHR33747:SF1">
    <property type="entry name" value="ADENYLATE CYCLASE-ASSOCIATED CAP C-TERMINAL DOMAIN-CONTAINING PROTEIN"/>
    <property type="match status" value="1"/>
</dbReference>
<dbReference type="InterPro" id="IPR023006">
    <property type="entry name" value="YchJ-like"/>
</dbReference>
<dbReference type="SUPFAM" id="SSF54427">
    <property type="entry name" value="NTF2-like"/>
    <property type="match status" value="1"/>
</dbReference>